<protein>
    <submittedName>
        <fullName evidence="1">Uncharacterized protein</fullName>
    </submittedName>
</protein>
<dbReference type="EMBL" id="OZ034816">
    <property type="protein sequence ID" value="CAL1378552.1"/>
    <property type="molecule type" value="Genomic_DNA"/>
</dbReference>
<dbReference type="Proteomes" id="UP001497516">
    <property type="component" value="Chromosome 3"/>
</dbReference>
<sequence>MGSYMGGLKLEISAYIRAFEPRNTGEAYHLVKMREEEIRLERGASRGPRVPITVPHEVVATLGPRPLHPPALQNRALPPAGRLVFRHLTPVVMVSATIAMSDLPLAIVVLTTRCLL</sequence>
<dbReference type="AlphaFoldDB" id="A0AAV2DYC4"/>
<gene>
    <name evidence="1" type="ORF">LTRI10_LOCUS20126</name>
</gene>
<organism evidence="1 2">
    <name type="scientific">Linum trigynum</name>
    <dbReference type="NCBI Taxonomy" id="586398"/>
    <lineage>
        <taxon>Eukaryota</taxon>
        <taxon>Viridiplantae</taxon>
        <taxon>Streptophyta</taxon>
        <taxon>Embryophyta</taxon>
        <taxon>Tracheophyta</taxon>
        <taxon>Spermatophyta</taxon>
        <taxon>Magnoliopsida</taxon>
        <taxon>eudicotyledons</taxon>
        <taxon>Gunneridae</taxon>
        <taxon>Pentapetalae</taxon>
        <taxon>rosids</taxon>
        <taxon>fabids</taxon>
        <taxon>Malpighiales</taxon>
        <taxon>Linaceae</taxon>
        <taxon>Linum</taxon>
    </lineage>
</organism>
<proteinExistence type="predicted"/>
<keyword evidence="2" id="KW-1185">Reference proteome</keyword>
<evidence type="ECO:0000313" key="2">
    <source>
        <dbReference type="Proteomes" id="UP001497516"/>
    </source>
</evidence>
<name>A0AAV2DYC4_9ROSI</name>
<evidence type="ECO:0000313" key="1">
    <source>
        <dbReference type="EMBL" id="CAL1378552.1"/>
    </source>
</evidence>
<accession>A0AAV2DYC4</accession>
<reference evidence="1 2" key="1">
    <citation type="submission" date="2024-04" db="EMBL/GenBank/DDBJ databases">
        <authorList>
            <person name="Fracassetti M."/>
        </authorList>
    </citation>
    <scope>NUCLEOTIDE SEQUENCE [LARGE SCALE GENOMIC DNA]</scope>
</reference>